<dbReference type="EMBL" id="MT141252">
    <property type="protein sequence ID" value="QJA57054.1"/>
    <property type="molecule type" value="Genomic_DNA"/>
</dbReference>
<organism evidence="2">
    <name type="scientific">viral metagenome</name>
    <dbReference type="NCBI Taxonomy" id="1070528"/>
    <lineage>
        <taxon>unclassified sequences</taxon>
        <taxon>metagenomes</taxon>
        <taxon>organismal metagenomes</taxon>
    </lineage>
</organism>
<sequence length="148" mass="16305">MPGAVRETHIDDEYLMTGTHKGPDNSSVLFDPEADFRSNGCIEGLLVKNTTDGSTGNIPAGVTNITETTLTVTLAGGTGNVWDIGDTYEIYKTGTEDSEISHIYTDRRFGQKVIRDNLIHGILPEDRDIDEEDRNVFGPGQPEYSRKK</sequence>
<dbReference type="EMBL" id="MT142421">
    <property type="protein sequence ID" value="QJA80423.1"/>
    <property type="molecule type" value="Genomic_DNA"/>
</dbReference>
<evidence type="ECO:0000313" key="3">
    <source>
        <dbReference type="EMBL" id="QJA80423.1"/>
    </source>
</evidence>
<evidence type="ECO:0000313" key="2">
    <source>
        <dbReference type="EMBL" id="QJA57054.1"/>
    </source>
</evidence>
<feature type="region of interest" description="Disordered" evidence="1">
    <location>
        <begin position="129"/>
        <end position="148"/>
    </location>
</feature>
<name>A0A6M3II32_9ZZZZ</name>
<evidence type="ECO:0000256" key="1">
    <source>
        <dbReference type="SAM" id="MobiDB-lite"/>
    </source>
</evidence>
<protein>
    <submittedName>
        <fullName evidence="2">Uncharacterized protein</fullName>
    </submittedName>
</protein>
<reference evidence="2" key="1">
    <citation type="submission" date="2020-03" db="EMBL/GenBank/DDBJ databases">
        <title>The deep terrestrial virosphere.</title>
        <authorList>
            <person name="Holmfeldt K."/>
            <person name="Nilsson E."/>
            <person name="Simone D."/>
            <person name="Lopez-Fernandez M."/>
            <person name="Wu X."/>
            <person name="de Brujin I."/>
            <person name="Lundin D."/>
            <person name="Andersson A."/>
            <person name="Bertilsson S."/>
            <person name="Dopson M."/>
        </authorList>
    </citation>
    <scope>NUCLEOTIDE SEQUENCE</scope>
    <source>
        <strain evidence="3">MM415A00723</strain>
        <strain evidence="2">MM415B01732</strain>
    </source>
</reference>
<proteinExistence type="predicted"/>
<dbReference type="AlphaFoldDB" id="A0A6M3II32"/>
<accession>A0A6M3II32</accession>
<gene>
    <name evidence="3" type="ORF">MM415A00723_0011</name>
    <name evidence="2" type="ORF">MM415B01732_0001</name>
</gene>